<dbReference type="InterPro" id="IPR003680">
    <property type="entry name" value="Flavodoxin_fold"/>
</dbReference>
<gene>
    <name evidence="6" type="ORF">NEISUBOT_04988</name>
</gene>
<proteinExistence type="inferred from homology"/>
<comment type="similarity">
    <text evidence="4">Belongs to the oxidoreductase MdaB family.</text>
</comment>
<evidence type="ECO:0000259" key="5">
    <source>
        <dbReference type="Pfam" id="PF02525"/>
    </source>
</evidence>
<organism evidence="6 7">
    <name type="scientific">Neisseria subflava NJ9703</name>
    <dbReference type="NCBI Taxonomy" id="546268"/>
    <lineage>
        <taxon>Bacteria</taxon>
        <taxon>Pseudomonadati</taxon>
        <taxon>Pseudomonadota</taxon>
        <taxon>Betaproteobacteria</taxon>
        <taxon>Neisseriales</taxon>
        <taxon>Neisseriaceae</taxon>
        <taxon>Neisseria</taxon>
    </lineage>
</organism>
<dbReference type="EMBL" id="ACEO02000010">
    <property type="protein sequence ID" value="EFC51495.1"/>
    <property type="molecule type" value="Genomic_DNA"/>
</dbReference>
<dbReference type="PANTHER" id="PTHR46305">
    <property type="match status" value="1"/>
</dbReference>
<evidence type="ECO:0000256" key="3">
    <source>
        <dbReference type="ARBA" id="ARBA00022827"/>
    </source>
</evidence>
<keyword evidence="3" id="KW-0274">FAD</keyword>
<dbReference type="SUPFAM" id="SSF52218">
    <property type="entry name" value="Flavoproteins"/>
    <property type="match status" value="1"/>
</dbReference>
<evidence type="ECO:0000256" key="1">
    <source>
        <dbReference type="ARBA" id="ARBA00001974"/>
    </source>
</evidence>
<dbReference type="Proteomes" id="UP000004621">
    <property type="component" value="Unassembled WGS sequence"/>
</dbReference>
<keyword evidence="2" id="KW-0285">Flavoprotein</keyword>
<sequence>MTSTSENKQKTISVHITSFFYKLFILGVKMNILLLNGGKAFGHSHGELNHTLHKKAKEVLTALGHNVKETVIDAGYDVEAEIEKFLWMDAVIWQMPVWWMHEPWTVKKYIDEVFIAGHGKLYHSDGRHRVSPTEGFGTGGLLQGKKHMLSLTWNAPIEAFTREGDFFEGKDVDAVYMPFHKLNEFIGLTRLPTFTCNDVVKNPQVEQYFADYQAHLKKVFG</sequence>
<name>A0A9W5IPQ3_NEISU</name>
<dbReference type="InterPro" id="IPR052397">
    <property type="entry name" value="NADPH-QR_MdaB"/>
</dbReference>
<reference evidence="6 7" key="1">
    <citation type="submission" date="2010-01" db="EMBL/GenBank/DDBJ databases">
        <authorList>
            <person name="Weinstock G."/>
            <person name="Sodergren E."/>
            <person name="Clifton S."/>
            <person name="Fulton L."/>
            <person name="Fulton B."/>
            <person name="Courtney L."/>
            <person name="Fronick C."/>
            <person name="Harrison M."/>
            <person name="Strong C."/>
            <person name="Farmer C."/>
            <person name="Delahaunty K."/>
            <person name="Markovic C."/>
            <person name="Hall O."/>
            <person name="Minx P."/>
            <person name="Tomlinson C."/>
            <person name="Mitreva M."/>
            <person name="Nelson J."/>
            <person name="Hou S."/>
            <person name="Wollam A."/>
            <person name="Pepin K.H."/>
            <person name="Johnson M."/>
            <person name="Bhonagiri V."/>
            <person name="Nash W.E."/>
            <person name="Warren W."/>
            <person name="Chinwalla A."/>
            <person name="Mardis E.R."/>
            <person name="Wilson R.K."/>
        </authorList>
    </citation>
    <scope>NUCLEOTIDE SEQUENCE [LARGE SCALE GENOMIC DNA]</scope>
    <source>
        <strain evidence="6 7">NJ9703</strain>
    </source>
</reference>
<evidence type="ECO:0000313" key="7">
    <source>
        <dbReference type="Proteomes" id="UP000004621"/>
    </source>
</evidence>
<dbReference type="AlphaFoldDB" id="A0A9W5IPQ3"/>
<accession>A0A9W5IPQ3</accession>
<feature type="domain" description="Flavodoxin-like fold" evidence="5">
    <location>
        <begin position="30"/>
        <end position="216"/>
    </location>
</feature>
<evidence type="ECO:0000313" key="6">
    <source>
        <dbReference type="EMBL" id="EFC51495.1"/>
    </source>
</evidence>
<dbReference type="InterPro" id="IPR029039">
    <property type="entry name" value="Flavoprotein-like_sf"/>
</dbReference>
<evidence type="ECO:0000256" key="2">
    <source>
        <dbReference type="ARBA" id="ARBA00022630"/>
    </source>
</evidence>
<comment type="caution">
    <text evidence="6">The sequence shown here is derived from an EMBL/GenBank/DDBJ whole genome shotgun (WGS) entry which is preliminary data.</text>
</comment>
<dbReference type="PANTHER" id="PTHR46305:SF3">
    <property type="entry name" value="NADPH:QUINONE OXIDOREDUCTASE MDAB"/>
    <property type="match status" value="1"/>
</dbReference>
<protein>
    <submittedName>
        <fullName evidence="6">Flavodoxin-like protein</fullName>
    </submittedName>
</protein>
<evidence type="ECO:0000256" key="4">
    <source>
        <dbReference type="ARBA" id="ARBA00037981"/>
    </source>
</evidence>
<dbReference type="Pfam" id="PF02525">
    <property type="entry name" value="Flavodoxin_2"/>
    <property type="match status" value="1"/>
</dbReference>
<dbReference type="Gene3D" id="3.40.50.360">
    <property type="match status" value="1"/>
</dbReference>
<comment type="cofactor">
    <cofactor evidence="1">
        <name>FAD</name>
        <dbReference type="ChEBI" id="CHEBI:57692"/>
    </cofactor>
</comment>